<dbReference type="InterPro" id="IPR029058">
    <property type="entry name" value="AB_hydrolase_fold"/>
</dbReference>
<gene>
    <name evidence="2" type="ORF">ROZALSC1DRAFT_24095</name>
</gene>
<dbReference type="Proteomes" id="UP000281549">
    <property type="component" value="Unassembled WGS sequence"/>
</dbReference>
<evidence type="ECO:0000259" key="1">
    <source>
        <dbReference type="Pfam" id="PF00561"/>
    </source>
</evidence>
<feature type="non-terminal residue" evidence="2">
    <location>
        <position position="1"/>
    </location>
</feature>
<dbReference type="Gene3D" id="3.40.50.1820">
    <property type="entry name" value="alpha/beta hydrolase"/>
    <property type="match status" value="1"/>
</dbReference>
<feature type="domain" description="AB hydrolase-1" evidence="1">
    <location>
        <begin position="38"/>
        <end position="104"/>
    </location>
</feature>
<dbReference type="SUPFAM" id="SSF53474">
    <property type="entry name" value="alpha/beta-Hydrolases"/>
    <property type="match status" value="1"/>
</dbReference>
<proteinExistence type="predicted"/>
<dbReference type="Pfam" id="PF00561">
    <property type="entry name" value="Abhydrolase_1"/>
    <property type="match status" value="1"/>
</dbReference>
<name>A0A4P9YDV0_ROZAC</name>
<protein>
    <recommendedName>
        <fullName evidence="1">AB hydrolase-1 domain-containing protein</fullName>
    </recommendedName>
</protein>
<accession>A0A4P9YDV0</accession>
<evidence type="ECO:0000313" key="3">
    <source>
        <dbReference type="Proteomes" id="UP000281549"/>
    </source>
</evidence>
<dbReference type="InterPro" id="IPR000073">
    <property type="entry name" value="AB_hydrolase_1"/>
</dbReference>
<evidence type="ECO:0000313" key="2">
    <source>
        <dbReference type="EMBL" id="RKP17547.1"/>
    </source>
</evidence>
<organism evidence="2 3">
    <name type="scientific">Rozella allomycis (strain CSF55)</name>
    <dbReference type="NCBI Taxonomy" id="988480"/>
    <lineage>
        <taxon>Eukaryota</taxon>
        <taxon>Fungi</taxon>
        <taxon>Fungi incertae sedis</taxon>
        <taxon>Cryptomycota</taxon>
        <taxon>Cryptomycota incertae sedis</taxon>
        <taxon>Rozella</taxon>
    </lineage>
</organism>
<reference evidence="3" key="1">
    <citation type="journal article" date="2018" name="Nat. Microbiol.">
        <title>Leveraging single-cell genomics to expand the fungal tree of life.</title>
        <authorList>
            <person name="Ahrendt S.R."/>
            <person name="Quandt C.A."/>
            <person name="Ciobanu D."/>
            <person name="Clum A."/>
            <person name="Salamov A."/>
            <person name="Andreopoulos B."/>
            <person name="Cheng J.F."/>
            <person name="Woyke T."/>
            <person name="Pelin A."/>
            <person name="Henrissat B."/>
            <person name="Reynolds N.K."/>
            <person name="Benny G.L."/>
            <person name="Smith M.E."/>
            <person name="James T.Y."/>
            <person name="Grigoriev I.V."/>
        </authorList>
    </citation>
    <scope>NUCLEOTIDE SEQUENCE [LARGE SCALE GENOMIC DNA]</scope>
    <source>
        <strain evidence="3">CSF55</strain>
    </source>
</reference>
<dbReference type="EMBL" id="ML005785">
    <property type="protein sequence ID" value="RKP17547.1"/>
    <property type="molecule type" value="Genomic_DNA"/>
</dbReference>
<dbReference type="AlphaFoldDB" id="A0A4P9YDV0"/>
<sequence>PLNNFPDANVVFVENLAYAIKLAPVFTLTKYFTSYLIKILEHINATEVIAIGHSMGSSAVCWLDLYYPEFIKKRVFIDPYLHAHKTELDRVVLIDGEGFTREIQHKLIQDPAKEFE</sequence>